<keyword evidence="1" id="KW-0812">Transmembrane</keyword>
<feature type="transmembrane region" description="Helical" evidence="1">
    <location>
        <begin position="70"/>
        <end position="86"/>
    </location>
</feature>
<keyword evidence="1" id="KW-0472">Membrane</keyword>
<keyword evidence="1" id="KW-1133">Transmembrane helix</keyword>
<keyword evidence="3" id="KW-1185">Reference proteome</keyword>
<organism evidence="2 3">
    <name type="scientific">Symbiodinium microadriaticum</name>
    <name type="common">Dinoflagellate</name>
    <name type="synonym">Zooxanthella microadriatica</name>
    <dbReference type="NCBI Taxonomy" id="2951"/>
    <lineage>
        <taxon>Eukaryota</taxon>
        <taxon>Sar</taxon>
        <taxon>Alveolata</taxon>
        <taxon>Dinophyceae</taxon>
        <taxon>Suessiales</taxon>
        <taxon>Symbiodiniaceae</taxon>
        <taxon>Symbiodinium</taxon>
    </lineage>
</organism>
<evidence type="ECO:0000313" key="3">
    <source>
        <dbReference type="Proteomes" id="UP000186817"/>
    </source>
</evidence>
<dbReference type="AlphaFoldDB" id="A0A1Q9EZM4"/>
<evidence type="ECO:0000256" key="1">
    <source>
        <dbReference type="SAM" id="Phobius"/>
    </source>
</evidence>
<protein>
    <submittedName>
        <fullName evidence="2">Uncharacterized protein</fullName>
    </submittedName>
</protein>
<sequence length="237" mass="25986">MKNMMDGGADDELLMQLKFTTVRVMVRKMRVLKRKKMMLTMAPPVLKLQVVAFLTTMVAATTVDGDVALLLMLIQVLTLMIMLLMNHEDVDEGTVDHGEHVDLDGGYGGGAHVDAQDMLLRPPMMMLIMVMRRICKCLFLLSPKLQFYSPTLVQQRSDPDELQLMRRLELAAIRRTTLACSFRRQRGHGCGAVHDGLSGRLSLGTFTGFSPLAAAVAAAARPAAAAAARIAFLGLTD</sequence>
<name>A0A1Q9EZM4_SYMMI</name>
<accession>A0A1Q9EZM4</accession>
<gene>
    <name evidence="2" type="ORF">AK812_SmicGene3179</name>
</gene>
<dbReference type="Proteomes" id="UP000186817">
    <property type="component" value="Unassembled WGS sequence"/>
</dbReference>
<evidence type="ECO:0000313" key="2">
    <source>
        <dbReference type="EMBL" id="OLQ12871.1"/>
    </source>
</evidence>
<proteinExistence type="predicted"/>
<reference evidence="2 3" key="1">
    <citation type="submission" date="2016-02" db="EMBL/GenBank/DDBJ databases">
        <title>Genome analysis of coral dinoflagellate symbionts highlights evolutionary adaptations to a symbiotic lifestyle.</title>
        <authorList>
            <person name="Aranda M."/>
            <person name="Li Y."/>
            <person name="Liew Y.J."/>
            <person name="Baumgarten S."/>
            <person name="Simakov O."/>
            <person name="Wilson M."/>
            <person name="Piel J."/>
            <person name="Ashoor H."/>
            <person name="Bougouffa S."/>
            <person name="Bajic V.B."/>
            <person name="Ryu T."/>
            <person name="Ravasi T."/>
            <person name="Bayer T."/>
            <person name="Micklem G."/>
            <person name="Kim H."/>
            <person name="Bhak J."/>
            <person name="Lajeunesse T.C."/>
            <person name="Voolstra C.R."/>
        </authorList>
    </citation>
    <scope>NUCLEOTIDE SEQUENCE [LARGE SCALE GENOMIC DNA]</scope>
    <source>
        <strain evidence="2 3">CCMP2467</strain>
    </source>
</reference>
<comment type="caution">
    <text evidence="2">The sequence shown here is derived from an EMBL/GenBank/DDBJ whole genome shotgun (WGS) entry which is preliminary data.</text>
</comment>
<dbReference type="EMBL" id="LSRX01000037">
    <property type="protein sequence ID" value="OLQ12871.1"/>
    <property type="molecule type" value="Genomic_DNA"/>
</dbReference>